<dbReference type="GO" id="GO:0006355">
    <property type="term" value="P:regulation of DNA-templated transcription"/>
    <property type="evidence" value="ECO:0007669"/>
    <property type="project" value="InterPro"/>
</dbReference>
<keyword evidence="1" id="KW-0238">DNA-binding</keyword>
<dbReference type="Pfam" id="PF00196">
    <property type="entry name" value="GerE"/>
    <property type="match status" value="1"/>
</dbReference>
<dbReference type="PRINTS" id="PR00038">
    <property type="entry name" value="HTHLUXR"/>
</dbReference>
<protein>
    <submittedName>
        <fullName evidence="3">Response regulator transcription factor</fullName>
    </submittedName>
</protein>
<dbReference type="InterPro" id="IPR000792">
    <property type="entry name" value="Tscrpt_reg_LuxR_C"/>
</dbReference>
<dbReference type="Gene3D" id="3.40.50.2300">
    <property type="match status" value="1"/>
</dbReference>
<dbReference type="CDD" id="cd06170">
    <property type="entry name" value="LuxR_C_like"/>
    <property type="match status" value="1"/>
</dbReference>
<evidence type="ECO:0000259" key="2">
    <source>
        <dbReference type="PROSITE" id="PS50043"/>
    </source>
</evidence>
<dbReference type="GO" id="GO:0003677">
    <property type="term" value="F:DNA binding"/>
    <property type="evidence" value="ECO:0007669"/>
    <property type="project" value="UniProtKB-KW"/>
</dbReference>
<dbReference type="Proteomes" id="UP000308891">
    <property type="component" value="Unassembled WGS sequence"/>
</dbReference>
<dbReference type="RefSeq" id="WP_136554295.1">
    <property type="nucleotide sequence ID" value="NZ_STGJ01000012.1"/>
</dbReference>
<feature type="domain" description="HTH luxR-type" evidence="2">
    <location>
        <begin position="134"/>
        <end position="196"/>
    </location>
</feature>
<reference evidence="3 4" key="1">
    <citation type="submission" date="2019-04" db="EMBL/GenBank/DDBJ databases">
        <title>Crenobacter sp. nov.</title>
        <authorList>
            <person name="Shi S."/>
        </authorList>
    </citation>
    <scope>NUCLEOTIDE SEQUENCE [LARGE SCALE GENOMIC DNA]</scope>
    <source>
        <strain evidence="3 4">GY 70310</strain>
    </source>
</reference>
<keyword evidence="4" id="KW-1185">Reference proteome</keyword>
<evidence type="ECO:0000256" key="1">
    <source>
        <dbReference type="ARBA" id="ARBA00023125"/>
    </source>
</evidence>
<dbReference type="PANTHER" id="PTHR43214:SF38">
    <property type="entry name" value="NITRATE_NITRITE RESPONSE REGULATOR PROTEIN NARL"/>
    <property type="match status" value="1"/>
</dbReference>
<dbReference type="AlphaFoldDB" id="A0A4V4N7N4"/>
<evidence type="ECO:0000313" key="4">
    <source>
        <dbReference type="Proteomes" id="UP000308891"/>
    </source>
</evidence>
<accession>A0A4V4N7N4</accession>
<organism evidence="3 4">
    <name type="scientific">Crenobacter intestini</name>
    <dbReference type="NCBI Taxonomy" id="2563443"/>
    <lineage>
        <taxon>Bacteria</taxon>
        <taxon>Pseudomonadati</taxon>
        <taxon>Pseudomonadota</taxon>
        <taxon>Betaproteobacteria</taxon>
        <taxon>Neisseriales</taxon>
        <taxon>Neisseriaceae</taxon>
        <taxon>Crenobacter</taxon>
    </lineage>
</organism>
<gene>
    <name evidence="3" type="ORF">E5K04_11775</name>
</gene>
<name>A0A4V4N7N4_9NEIS</name>
<dbReference type="PROSITE" id="PS50043">
    <property type="entry name" value="HTH_LUXR_2"/>
    <property type="match status" value="1"/>
</dbReference>
<dbReference type="EMBL" id="STGJ01000012">
    <property type="protein sequence ID" value="TIC81253.1"/>
    <property type="molecule type" value="Genomic_DNA"/>
</dbReference>
<sequence>MKILLLTLSEALADTWRAALGPGRCWRVADTATLASTLEPGQTVLVDLAMPAVDAANWPALCARARVVALSSVPDNAEGVAWLGRGAAGYAHAYSTEDVLCQVVATVEGGASWVGRELLAQLCRQLAGRLPAGDGAWRDKVTAREAEVVAALRRGLSNKEIARELSIAERTVKAHLSHLFEKFGVEDRLQLLIKLG</sequence>
<dbReference type="PANTHER" id="PTHR43214">
    <property type="entry name" value="TWO-COMPONENT RESPONSE REGULATOR"/>
    <property type="match status" value="1"/>
</dbReference>
<comment type="caution">
    <text evidence="3">The sequence shown here is derived from an EMBL/GenBank/DDBJ whole genome shotgun (WGS) entry which is preliminary data.</text>
</comment>
<dbReference type="SUPFAM" id="SSF46894">
    <property type="entry name" value="C-terminal effector domain of the bipartite response regulators"/>
    <property type="match status" value="1"/>
</dbReference>
<dbReference type="OrthoDB" id="9794397at2"/>
<dbReference type="InterPro" id="IPR039420">
    <property type="entry name" value="WalR-like"/>
</dbReference>
<dbReference type="PROSITE" id="PS00622">
    <property type="entry name" value="HTH_LUXR_1"/>
    <property type="match status" value="1"/>
</dbReference>
<proteinExistence type="predicted"/>
<dbReference type="InterPro" id="IPR016032">
    <property type="entry name" value="Sig_transdc_resp-reg_C-effctor"/>
</dbReference>
<evidence type="ECO:0000313" key="3">
    <source>
        <dbReference type="EMBL" id="TIC81253.1"/>
    </source>
</evidence>
<dbReference type="SMART" id="SM00421">
    <property type="entry name" value="HTH_LUXR"/>
    <property type="match status" value="1"/>
</dbReference>